<organism evidence="10 11">
    <name type="scientific">Phenylobacterium montanum</name>
    <dbReference type="NCBI Taxonomy" id="2823693"/>
    <lineage>
        <taxon>Bacteria</taxon>
        <taxon>Pseudomonadati</taxon>
        <taxon>Pseudomonadota</taxon>
        <taxon>Alphaproteobacteria</taxon>
        <taxon>Caulobacterales</taxon>
        <taxon>Caulobacteraceae</taxon>
        <taxon>Phenylobacterium</taxon>
    </lineage>
</organism>
<feature type="domain" description="DNA methylase adenine-specific" evidence="8">
    <location>
        <begin position="123"/>
        <end position="423"/>
    </location>
</feature>
<keyword evidence="11" id="KW-1185">Reference proteome</keyword>
<dbReference type="EMBL" id="CP073078">
    <property type="protein sequence ID" value="QUD86236.1"/>
    <property type="molecule type" value="Genomic_DNA"/>
</dbReference>
<sequence>MNEATLISKVWNYAHVLRDQGISYGDYVGQISFLLFLKMDEERTTLLGEPSMIPAEYQWSTLRTRSGEALEAHYKAALVALSKRTDIVGTLFLKAESKINDPAKLQRLVSLIDGETWMGINVDTKGAIYEGLLERNAGEVKSGAGQYFTPRVLIHAMVEVVDPEPGETVCDPACGTGGFLLAAYEHMKAKPAAQDRRVSQKMRDGAFKGYDIVAEVVRLCAMNLYLHGIGGAASPVENRDALLSDTGERFDLVLANPPFGKRQSFRIVNQEGDIETEREDYVREDFTVTTGNKQLNFLQHIMTILKPGGTAAVVLPDNVLFEGGAGEVLRRRLLRDFNFHTLLRLPTGIFYKQGVKANALFFEKVAGGERIATQALWVYDLRTNQRFTLRERPLTRADLDDFVACYQPHHRRHLREETERFRRFAYEELDARDKLNLDIFWLKDDGHIDPDSLPPPDEVAAEIVENLETALEKFRKVALELAKVTEGV</sequence>
<dbReference type="InterPro" id="IPR038333">
    <property type="entry name" value="T1MK-like_N_sf"/>
</dbReference>
<dbReference type="InterPro" id="IPR029063">
    <property type="entry name" value="SAM-dependent_MTases_sf"/>
</dbReference>
<keyword evidence="6" id="KW-0680">Restriction system</keyword>
<dbReference type="SUPFAM" id="SSF53335">
    <property type="entry name" value="S-adenosyl-L-methionine-dependent methyltransferases"/>
    <property type="match status" value="1"/>
</dbReference>
<dbReference type="PANTHER" id="PTHR42933">
    <property type="entry name" value="SLR6095 PROTEIN"/>
    <property type="match status" value="1"/>
</dbReference>
<dbReference type="Proteomes" id="UP000676409">
    <property type="component" value="Chromosome"/>
</dbReference>
<evidence type="ECO:0000256" key="2">
    <source>
        <dbReference type="ARBA" id="ARBA00011900"/>
    </source>
</evidence>
<reference evidence="10" key="1">
    <citation type="submission" date="2021-04" db="EMBL/GenBank/DDBJ databases">
        <title>The complete genome sequence of Caulobacter sp. S6.</title>
        <authorList>
            <person name="Tang Y."/>
            <person name="Ouyang W."/>
            <person name="Liu Q."/>
            <person name="Huang B."/>
            <person name="Guo Z."/>
            <person name="Lei P."/>
        </authorList>
    </citation>
    <scope>NUCLEOTIDE SEQUENCE</scope>
    <source>
        <strain evidence="10">S6</strain>
    </source>
</reference>
<proteinExistence type="inferred from homology"/>
<dbReference type="GO" id="GO:0032259">
    <property type="term" value="P:methylation"/>
    <property type="evidence" value="ECO:0007669"/>
    <property type="project" value="UniProtKB-KW"/>
</dbReference>
<keyword evidence="3 10" id="KW-0489">Methyltransferase</keyword>
<dbReference type="CDD" id="cd02440">
    <property type="entry name" value="AdoMet_MTases"/>
    <property type="match status" value="1"/>
</dbReference>
<dbReference type="InterPro" id="IPR002052">
    <property type="entry name" value="DNA_methylase_N6_adenine_CS"/>
</dbReference>
<dbReference type="AlphaFoldDB" id="A0A975IUG9"/>
<dbReference type="GO" id="GO:0003677">
    <property type="term" value="F:DNA binding"/>
    <property type="evidence" value="ECO:0007669"/>
    <property type="project" value="InterPro"/>
</dbReference>
<keyword evidence="4" id="KW-0808">Transferase</keyword>
<dbReference type="InterPro" id="IPR003356">
    <property type="entry name" value="DNA_methylase_A-5"/>
</dbReference>
<evidence type="ECO:0000256" key="1">
    <source>
        <dbReference type="ARBA" id="ARBA00006594"/>
    </source>
</evidence>
<evidence type="ECO:0000256" key="5">
    <source>
        <dbReference type="ARBA" id="ARBA00022691"/>
    </source>
</evidence>
<name>A0A975IUG9_9CAUL</name>
<comment type="catalytic activity">
    <reaction evidence="7">
        <text>a 2'-deoxyadenosine in DNA + S-adenosyl-L-methionine = an N(6)-methyl-2'-deoxyadenosine in DNA + S-adenosyl-L-homocysteine + H(+)</text>
        <dbReference type="Rhea" id="RHEA:15197"/>
        <dbReference type="Rhea" id="RHEA-COMP:12418"/>
        <dbReference type="Rhea" id="RHEA-COMP:12419"/>
        <dbReference type="ChEBI" id="CHEBI:15378"/>
        <dbReference type="ChEBI" id="CHEBI:57856"/>
        <dbReference type="ChEBI" id="CHEBI:59789"/>
        <dbReference type="ChEBI" id="CHEBI:90615"/>
        <dbReference type="ChEBI" id="CHEBI:90616"/>
        <dbReference type="EC" id="2.1.1.72"/>
    </reaction>
</comment>
<protein>
    <recommendedName>
        <fullName evidence="2">site-specific DNA-methyltransferase (adenine-specific)</fullName>
        <ecNumber evidence="2">2.1.1.72</ecNumber>
    </recommendedName>
</protein>
<dbReference type="Gene3D" id="1.20.1260.30">
    <property type="match status" value="1"/>
</dbReference>
<accession>A0A975IUG9</accession>
<dbReference type="PRINTS" id="PR00507">
    <property type="entry name" value="N12N6MTFRASE"/>
</dbReference>
<evidence type="ECO:0000256" key="6">
    <source>
        <dbReference type="ARBA" id="ARBA00022747"/>
    </source>
</evidence>
<evidence type="ECO:0000313" key="11">
    <source>
        <dbReference type="Proteomes" id="UP000676409"/>
    </source>
</evidence>
<evidence type="ECO:0000313" key="10">
    <source>
        <dbReference type="EMBL" id="QUD86236.1"/>
    </source>
</evidence>
<dbReference type="Gene3D" id="3.40.50.150">
    <property type="entry name" value="Vaccinia Virus protein VP39"/>
    <property type="match status" value="1"/>
</dbReference>
<dbReference type="Pfam" id="PF02384">
    <property type="entry name" value="N6_Mtase"/>
    <property type="match status" value="1"/>
</dbReference>
<dbReference type="PROSITE" id="PS00092">
    <property type="entry name" value="N6_MTASE"/>
    <property type="match status" value="1"/>
</dbReference>
<dbReference type="KEGG" id="caul:KCG34_14130"/>
<feature type="domain" description="N6 adenine-specific DNA methyltransferase N-terminal" evidence="9">
    <location>
        <begin position="8"/>
        <end position="111"/>
    </location>
</feature>
<dbReference type="InterPro" id="IPR022749">
    <property type="entry name" value="D12N6_MeTrfase_N"/>
</dbReference>
<dbReference type="GO" id="GO:0009007">
    <property type="term" value="F:site-specific DNA-methyltransferase (adenine-specific) activity"/>
    <property type="evidence" value="ECO:0007669"/>
    <property type="project" value="UniProtKB-EC"/>
</dbReference>
<evidence type="ECO:0000259" key="9">
    <source>
        <dbReference type="Pfam" id="PF12161"/>
    </source>
</evidence>
<evidence type="ECO:0000256" key="3">
    <source>
        <dbReference type="ARBA" id="ARBA00022603"/>
    </source>
</evidence>
<dbReference type="PANTHER" id="PTHR42933:SF4">
    <property type="entry name" value="TYPE I RESTRICTION ENZYME ECOKI METHYLASE SUBUNIT"/>
    <property type="match status" value="1"/>
</dbReference>
<dbReference type="RefSeq" id="WP_211936288.1">
    <property type="nucleotide sequence ID" value="NZ_CP073078.1"/>
</dbReference>
<evidence type="ECO:0000256" key="7">
    <source>
        <dbReference type="ARBA" id="ARBA00047942"/>
    </source>
</evidence>
<evidence type="ECO:0000259" key="8">
    <source>
        <dbReference type="Pfam" id="PF02384"/>
    </source>
</evidence>
<gene>
    <name evidence="10" type="ORF">KCG34_14130</name>
</gene>
<dbReference type="InterPro" id="IPR051537">
    <property type="entry name" value="DNA_Adenine_Mtase"/>
</dbReference>
<dbReference type="REBASE" id="468875">
    <property type="entry name" value="M.CspsS6ORF14130P"/>
</dbReference>
<dbReference type="EC" id="2.1.1.72" evidence="2"/>
<evidence type="ECO:0000256" key="4">
    <source>
        <dbReference type="ARBA" id="ARBA00022679"/>
    </source>
</evidence>
<keyword evidence="5" id="KW-0949">S-adenosyl-L-methionine</keyword>
<dbReference type="GO" id="GO:0009307">
    <property type="term" value="P:DNA restriction-modification system"/>
    <property type="evidence" value="ECO:0007669"/>
    <property type="project" value="UniProtKB-KW"/>
</dbReference>
<comment type="similarity">
    <text evidence="1">Belongs to the N(4)/N(6)-methyltransferase family.</text>
</comment>
<dbReference type="GO" id="GO:0008170">
    <property type="term" value="F:N-methyltransferase activity"/>
    <property type="evidence" value="ECO:0007669"/>
    <property type="project" value="InterPro"/>
</dbReference>
<dbReference type="Pfam" id="PF12161">
    <property type="entry name" value="HsdM_N"/>
    <property type="match status" value="1"/>
</dbReference>